<proteinExistence type="predicted"/>
<dbReference type="GO" id="GO:0006508">
    <property type="term" value="P:proteolysis"/>
    <property type="evidence" value="ECO:0007669"/>
    <property type="project" value="InterPro"/>
</dbReference>
<evidence type="ECO:0000256" key="2">
    <source>
        <dbReference type="SAM" id="Phobius"/>
    </source>
</evidence>
<feature type="compositionally biased region" description="Gly residues" evidence="1">
    <location>
        <begin position="42"/>
        <end position="52"/>
    </location>
</feature>
<evidence type="ECO:0000256" key="1">
    <source>
        <dbReference type="SAM" id="MobiDB-lite"/>
    </source>
</evidence>
<keyword evidence="2" id="KW-1133">Transmembrane helix</keyword>
<keyword evidence="2" id="KW-0812">Transmembrane</keyword>
<keyword evidence="2" id="KW-0472">Membrane</keyword>
<sequence length="339" mass="36402">MAESAARGTMTDGGGEGGGASGSRSAGRFSMIPVDQPSLTDGPGGGPAGGPGSTIPGQDEEAEEKVRLLLQQQQEKVATAGGQPSSGDGLDEPGGSSSVRRGPGLNGPGTPAVTSVATGPSEDVENGNLAPRNSEHALVASVSVIDTAHGSTNGSSSYKPIKNRRKSIARSMYERLLKVFDVSKKSERPFLLLIVVCLLLLLIIVVLAVCWPHIPDYLRLEVCVESECLEASKQIMTWAKPSATTCQTPYEWACGRFEERFRAHAFREISRGEWSPRAHETYERAAEEYEFITKLPTAAMSYSTQLMIHKLHTGCTRLETVGNRDAYNSLRRVLLNLGK</sequence>
<reference evidence="3" key="1">
    <citation type="submission" date="2018-01" db="EMBL/GenBank/DDBJ databases">
        <title>An insight into the sialome of Amazonian anophelines.</title>
        <authorList>
            <person name="Ribeiro J.M."/>
            <person name="Scarpassa V."/>
            <person name="Calvo E."/>
        </authorList>
    </citation>
    <scope>NUCLEOTIDE SEQUENCE</scope>
    <source>
        <tissue evidence="3">Salivary glands</tissue>
    </source>
</reference>
<feature type="compositionally biased region" description="Polar residues" evidence="1">
    <location>
        <begin position="70"/>
        <end position="86"/>
    </location>
</feature>
<name>A0A2M3ZBX1_9DIPT</name>
<accession>A0A2M3ZBX1</accession>
<dbReference type="InterPro" id="IPR000718">
    <property type="entry name" value="Peptidase_M13"/>
</dbReference>
<feature type="compositionally biased region" description="Low complexity" evidence="1">
    <location>
        <begin position="93"/>
        <end position="103"/>
    </location>
</feature>
<dbReference type="PROSITE" id="PS51885">
    <property type="entry name" value="NEPRILYSIN"/>
    <property type="match status" value="1"/>
</dbReference>
<dbReference type="EMBL" id="GGFM01005258">
    <property type="protein sequence ID" value="MBW26009.1"/>
    <property type="molecule type" value="Transcribed_RNA"/>
</dbReference>
<evidence type="ECO:0000313" key="3">
    <source>
        <dbReference type="EMBL" id="MBW26009.1"/>
    </source>
</evidence>
<feature type="compositionally biased region" description="Gly residues" evidence="1">
    <location>
        <begin position="11"/>
        <end position="21"/>
    </location>
</feature>
<feature type="compositionally biased region" description="Low complexity" evidence="1">
    <location>
        <begin position="1"/>
        <end position="10"/>
    </location>
</feature>
<dbReference type="GO" id="GO:0004222">
    <property type="term" value="F:metalloendopeptidase activity"/>
    <property type="evidence" value="ECO:0007669"/>
    <property type="project" value="InterPro"/>
</dbReference>
<dbReference type="AlphaFoldDB" id="A0A2M3ZBX1"/>
<organism evidence="3">
    <name type="scientific">Anopheles braziliensis</name>
    <dbReference type="NCBI Taxonomy" id="58242"/>
    <lineage>
        <taxon>Eukaryota</taxon>
        <taxon>Metazoa</taxon>
        <taxon>Ecdysozoa</taxon>
        <taxon>Arthropoda</taxon>
        <taxon>Hexapoda</taxon>
        <taxon>Insecta</taxon>
        <taxon>Pterygota</taxon>
        <taxon>Neoptera</taxon>
        <taxon>Endopterygota</taxon>
        <taxon>Diptera</taxon>
        <taxon>Nematocera</taxon>
        <taxon>Culicoidea</taxon>
        <taxon>Culicidae</taxon>
        <taxon>Anophelinae</taxon>
        <taxon>Anopheles</taxon>
    </lineage>
</organism>
<feature type="transmembrane region" description="Helical" evidence="2">
    <location>
        <begin position="190"/>
        <end position="214"/>
    </location>
</feature>
<feature type="region of interest" description="Disordered" evidence="1">
    <location>
        <begin position="1"/>
        <end position="129"/>
    </location>
</feature>
<protein>
    <submittedName>
        <fullName evidence="3">Putative m13 family peptidase</fullName>
    </submittedName>
</protein>